<evidence type="ECO:0000256" key="1">
    <source>
        <dbReference type="ARBA" id="ARBA00023186"/>
    </source>
</evidence>
<dbReference type="InterPro" id="IPR001623">
    <property type="entry name" value="DnaJ_domain"/>
</dbReference>
<dbReference type="SMART" id="SM00271">
    <property type="entry name" value="DnaJ"/>
    <property type="match status" value="1"/>
</dbReference>
<evidence type="ECO:0000259" key="2">
    <source>
        <dbReference type="PROSITE" id="PS50076"/>
    </source>
</evidence>
<proteinExistence type="predicted"/>
<dbReference type="EMBL" id="CP158295">
    <property type="protein sequence ID" value="XBV47748.1"/>
    <property type="molecule type" value="Genomic_DNA"/>
</dbReference>
<gene>
    <name evidence="3" type="ORF">AAF463_25280</name>
</gene>
<reference evidence="3" key="1">
    <citation type="submission" date="2024-06" db="EMBL/GenBank/DDBJ databases">
        <title>Multiomics insights into the TNT degradation mechanism by Pantoea sp. BJ2 isolated from an ammunition destruction site.</title>
        <authorList>
            <person name="Luo J."/>
        </authorList>
    </citation>
    <scope>NUCLEOTIDE SEQUENCE</scope>
    <source>
        <strain evidence="3">BJ2</strain>
        <plasmid evidence="3">plasmindC</plasmid>
    </source>
</reference>
<dbReference type="SUPFAM" id="SSF46565">
    <property type="entry name" value="Chaperone J-domain"/>
    <property type="match status" value="1"/>
</dbReference>
<accession>A0AAU7U565</accession>
<dbReference type="Pfam" id="PF00226">
    <property type="entry name" value="DnaJ"/>
    <property type="match status" value="1"/>
</dbReference>
<protein>
    <submittedName>
        <fullName evidence="3">J domain-containing protein</fullName>
    </submittedName>
</protein>
<sequence length="171" mass="19897">MNIQQALNILGLTGELSVDDVKKAYRKLANKYHPDKNSFNVELMKAINTAKDYLMDNLDKINSFQSLNQDEQYNFTEELAEILAQLNNLNGIVFEVIGNWVWISGNTKEHKDKLNELSCKWAPKKKMWFYRPEEHKSLWNRSEKTLEDIREAYGTSGKFKTKGAYRVSNQA</sequence>
<dbReference type="InterPro" id="IPR036869">
    <property type="entry name" value="J_dom_sf"/>
</dbReference>
<dbReference type="Gene3D" id="1.10.287.110">
    <property type="entry name" value="DnaJ domain"/>
    <property type="match status" value="1"/>
</dbReference>
<name>A0AAU7U565_9GAMM</name>
<keyword evidence="1" id="KW-0143">Chaperone</keyword>
<organism evidence="3">
    <name type="scientific">Pantoea sp. BJ2</name>
    <dbReference type="NCBI Taxonomy" id="3141322"/>
    <lineage>
        <taxon>Bacteria</taxon>
        <taxon>Pseudomonadati</taxon>
        <taxon>Pseudomonadota</taxon>
        <taxon>Gammaproteobacteria</taxon>
        <taxon>Enterobacterales</taxon>
        <taxon>Erwiniaceae</taxon>
        <taxon>Pantoea</taxon>
    </lineage>
</organism>
<geneLocation type="plasmid" evidence="3">
    <name>plasmindC</name>
</geneLocation>
<dbReference type="PROSITE" id="PS50076">
    <property type="entry name" value="DNAJ_2"/>
    <property type="match status" value="1"/>
</dbReference>
<feature type="domain" description="J" evidence="2">
    <location>
        <begin position="5"/>
        <end position="74"/>
    </location>
</feature>
<keyword evidence="3" id="KW-0614">Plasmid</keyword>
<dbReference type="AlphaFoldDB" id="A0AAU7U565"/>
<evidence type="ECO:0000313" key="3">
    <source>
        <dbReference type="EMBL" id="XBV47748.1"/>
    </source>
</evidence>
<dbReference type="RefSeq" id="WP_350262801.1">
    <property type="nucleotide sequence ID" value="NZ_CP158295.1"/>
</dbReference>
<dbReference type="CDD" id="cd06257">
    <property type="entry name" value="DnaJ"/>
    <property type="match status" value="1"/>
</dbReference>
<dbReference type="PRINTS" id="PR00625">
    <property type="entry name" value="JDOMAIN"/>
</dbReference>